<name>A0A3M8QNP7_9PROT</name>
<dbReference type="InterPro" id="IPR050291">
    <property type="entry name" value="CDF_Transporter"/>
</dbReference>
<evidence type="ECO:0000256" key="4">
    <source>
        <dbReference type="ARBA" id="ARBA00022692"/>
    </source>
</evidence>
<gene>
    <name evidence="10" type="ORF">EC580_13720</name>
</gene>
<proteinExistence type="inferred from homology"/>
<dbReference type="InterPro" id="IPR027470">
    <property type="entry name" value="Cation_efflux_CTD"/>
</dbReference>
<dbReference type="AlphaFoldDB" id="A0A3M8QNP7"/>
<sequence length="399" mass="43316">MRRSKGVATAEPVSRKERGRQNLRITLMGAATNVVLFFAKLAGGIFGHSQALVADAVHSLSDLLSDFGLILAMRFSSQPPDLEHPYGHERFETLAALATGSLLAVNGAWIGVEAVQRLLAGHFVVPASWTLYIAAFAIVAKETLYQRTIRVARRNRSAALRANAWDHRTDAISSIIVFVGIGGSRLGFPYLDSVVALVVALMVLRIGAVTAWEAVQELADRGLDDATLQEIRAIILGCEGVRDLHLLKTRKMGHQALAEVHLQVAPTLSVSEGHQIAERVRMALLRQVADLMDATIHIDSENDEQGSPVLPARSQIEAAIRQALLAAQLPLPEQVTLHYLGGSVEARLQYLLPSAGALDSLHQQERSIHRALDGGIPGVVRIGVLWRHGDNGDRMRFAS</sequence>
<reference evidence="10" key="1">
    <citation type="submission" date="2018-10" db="EMBL/GenBank/DDBJ databases">
        <title>Acidithiobacillus sulfuriphilus sp. nov.: an extremely acidophilic sulfur-oxidizing chemolithotroph isolated from a neutral pH environment.</title>
        <authorList>
            <person name="Falagan C."/>
            <person name="Moya-Beltran A."/>
            <person name="Quatrini R."/>
            <person name="Johnson D.B."/>
        </authorList>
    </citation>
    <scope>NUCLEOTIDE SEQUENCE [LARGE SCALE GENOMIC DNA]</scope>
    <source>
        <strain evidence="10">CJ-2</strain>
    </source>
</reference>
<evidence type="ECO:0000256" key="5">
    <source>
        <dbReference type="ARBA" id="ARBA00022989"/>
    </source>
</evidence>
<feature type="transmembrane region" description="Helical" evidence="7">
    <location>
        <begin position="25"/>
        <end position="46"/>
    </location>
</feature>
<feature type="transmembrane region" description="Helical" evidence="7">
    <location>
        <begin position="118"/>
        <end position="140"/>
    </location>
</feature>
<keyword evidence="6 7" id="KW-0472">Membrane</keyword>
<dbReference type="Pfam" id="PF16916">
    <property type="entry name" value="ZT_dimer"/>
    <property type="match status" value="1"/>
</dbReference>
<evidence type="ECO:0000259" key="9">
    <source>
        <dbReference type="Pfam" id="PF16916"/>
    </source>
</evidence>
<dbReference type="InterPro" id="IPR027469">
    <property type="entry name" value="Cation_efflux_TMD_sf"/>
</dbReference>
<dbReference type="InterPro" id="IPR058533">
    <property type="entry name" value="Cation_efflux_TM"/>
</dbReference>
<feature type="domain" description="Cation efflux protein transmembrane" evidence="8">
    <location>
        <begin position="29"/>
        <end position="218"/>
    </location>
</feature>
<evidence type="ECO:0000256" key="3">
    <source>
        <dbReference type="ARBA" id="ARBA00022448"/>
    </source>
</evidence>
<evidence type="ECO:0000256" key="1">
    <source>
        <dbReference type="ARBA" id="ARBA00004141"/>
    </source>
</evidence>
<dbReference type="PANTHER" id="PTHR43840:SF15">
    <property type="entry name" value="MITOCHONDRIAL METAL TRANSPORTER 1-RELATED"/>
    <property type="match status" value="1"/>
</dbReference>
<dbReference type="GO" id="GO:0008324">
    <property type="term" value="F:monoatomic cation transmembrane transporter activity"/>
    <property type="evidence" value="ECO:0007669"/>
    <property type="project" value="InterPro"/>
</dbReference>
<evidence type="ECO:0000313" key="10">
    <source>
        <dbReference type="EMBL" id="RNF57846.1"/>
    </source>
</evidence>
<accession>A0A3M8QNP7</accession>
<dbReference type="Gene3D" id="3.30.70.1350">
    <property type="entry name" value="Cation efflux protein, cytoplasmic domain"/>
    <property type="match status" value="1"/>
</dbReference>
<protein>
    <submittedName>
        <fullName evidence="10">Cation transporter</fullName>
    </submittedName>
</protein>
<keyword evidence="3" id="KW-0813">Transport</keyword>
<comment type="subcellular location">
    <subcellularLocation>
        <location evidence="1">Membrane</location>
        <topology evidence="1">Multi-pass membrane protein</topology>
    </subcellularLocation>
</comment>
<dbReference type="InterPro" id="IPR036837">
    <property type="entry name" value="Cation_efflux_CTD_sf"/>
</dbReference>
<keyword evidence="4 7" id="KW-0812">Transmembrane</keyword>
<evidence type="ECO:0000256" key="2">
    <source>
        <dbReference type="ARBA" id="ARBA00008114"/>
    </source>
</evidence>
<dbReference type="SUPFAM" id="SSF161111">
    <property type="entry name" value="Cation efflux protein transmembrane domain-like"/>
    <property type="match status" value="1"/>
</dbReference>
<dbReference type="GO" id="GO:0016020">
    <property type="term" value="C:membrane"/>
    <property type="evidence" value="ECO:0007669"/>
    <property type="project" value="UniProtKB-SubCell"/>
</dbReference>
<dbReference type="Pfam" id="PF01545">
    <property type="entry name" value="Cation_efflux"/>
    <property type="match status" value="1"/>
</dbReference>
<dbReference type="PANTHER" id="PTHR43840">
    <property type="entry name" value="MITOCHONDRIAL METAL TRANSPORTER 1-RELATED"/>
    <property type="match status" value="1"/>
</dbReference>
<dbReference type="EMBL" id="RIZI01000194">
    <property type="protein sequence ID" value="RNF57846.1"/>
    <property type="molecule type" value="Genomic_DNA"/>
</dbReference>
<evidence type="ECO:0000259" key="8">
    <source>
        <dbReference type="Pfam" id="PF01545"/>
    </source>
</evidence>
<dbReference type="Gene3D" id="1.20.1510.10">
    <property type="entry name" value="Cation efflux protein transmembrane domain"/>
    <property type="match status" value="1"/>
</dbReference>
<dbReference type="FunFam" id="1.20.1510.10:FF:000006">
    <property type="entry name" value="Divalent cation efflux transporter"/>
    <property type="match status" value="1"/>
</dbReference>
<organism evidence="10">
    <name type="scientific">Acidithiobacillus sulfuriphilus</name>
    <dbReference type="NCBI Taxonomy" id="1867749"/>
    <lineage>
        <taxon>Bacteria</taxon>
        <taxon>Pseudomonadati</taxon>
        <taxon>Pseudomonadota</taxon>
        <taxon>Acidithiobacillia</taxon>
        <taxon>Acidithiobacillales</taxon>
        <taxon>Acidithiobacillaceae</taxon>
        <taxon>Acidithiobacillus</taxon>
    </lineage>
</organism>
<dbReference type="OrthoDB" id="9806522at2"/>
<dbReference type="InterPro" id="IPR002524">
    <property type="entry name" value="Cation_efflux"/>
</dbReference>
<keyword evidence="5 7" id="KW-1133">Transmembrane helix</keyword>
<dbReference type="NCBIfam" id="TIGR01297">
    <property type="entry name" value="CDF"/>
    <property type="match status" value="1"/>
</dbReference>
<comment type="caution">
    <text evidence="10">The sequence shown here is derived from an EMBL/GenBank/DDBJ whole genome shotgun (WGS) entry which is preliminary data.</text>
</comment>
<evidence type="ECO:0000256" key="7">
    <source>
        <dbReference type="SAM" id="Phobius"/>
    </source>
</evidence>
<dbReference type="RefSeq" id="WP_123106009.1">
    <property type="nucleotide sequence ID" value="NZ_CP127527.1"/>
</dbReference>
<evidence type="ECO:0000256" key="6">
    <source>
        <dbReference type="ARBA" id="ARBA00023136"/>
    </source>
</evidence>
<comment type="similarity">
    <text evidence="2">Belongs to the cation diffusion facilitator (CDF) transporter (TC 2.A.4) family.</text>
</comment>
<dbReference type="SUPFAM" id="SSF160240">
    <property type="entry name" value="Cation efflux protein cytoplasmic domain-like"/>
    <property type="match status" value="1"/>
</dbReference>
<feature type="transmembrane region" description="Helical" evidence="7">
    <location>
        <begin position="94"/>
        <end position="112"/>
    </location>
</feature>
<feature type="domain" description="Cation efflux protein cytoplasmic" evidence="9">
    <location>
        <begin position="223"/>
        <end position="300"/>
    </location>
</feature>